<feature type="domain" description="EAL" evidence="6">
    <location>
        <begin position="698"/>
        <end position="952"/>
    </location>
</feature>
<feature type="domain" description="PAS" evidence="4">
    <location>
        <begin position="273"/>
        <end position="347"/>
    </location>
</feature>
<dbReference type="PROSITE" id="PS50112">
    <property type="entry name" value="PAS"/>
    <property type="match status" value="2"/>
</dbReference>
<dbReference type="InterPro" id="IPR052155">
    <property type="entry name" value="Biofilm_reg_signaling"/>
</dbReference>
<feature type="domain" description="PAC" evidence="5">
    <location>
        <begin position="349"/>
        <end position="401"/>
    </location>
</feature>
<comment type="catalytic activity">
    <reaction evidence="1">
        <text>3',3'-c-di-GMP + H2O = 5'-phosphoguanylyl(3'-&gt;5')guanosine + H(+)</text>
        <dbReference type="Rhea" id="RHEA:24902"/>
        <dbReference type="ChEBI" id="CHEBI:15377"/>
        <dbReference type="ChEBI" id="CHEBI:15378"/>
        <dbReference type="ChEBI" id="CHEBI:58754"/>
        <dbReference type="ChEBI" id="CHEBI:58805"/>
        <dbReference type="EC" id="3.1.4.52"/>
    </reaction>
    <physiologicalReaction direction="left-to-right" evidence="1">
        <dbReference type="Rhea" id="RHEA:24903"/>
    </physiologicalReaction>
</comment>
<keyword evidence="9" id="KW-1185">Reference proteome</keyword>
<sequence>MKALYVEDNPADADLLRRSLARGMPALALEIVTSIGEAMGRLAASNDFDIVLADLALPDGSGIDLLNWVRERRMPGAFVVLTGSGDQEAAVGALKAGADDYLVKDGDYLERLPHTIVAAIERGQAEVAGRGRPIRVLYAEHHRFDIDLTLRQLAHSAPHLRFETVSSAEDVLRRLPASGAEPCAVDVLLLDYMLPGLNALDLTKVLRQQRRLDIPIVMVTGQGSEQTAAQALRLGVSDYLVKHESYLHELPLVLDKAFRQAELVRERAALRTMTQRLEEVLDCSPSVNYTLTRGEEGWVGTWMSHNLTRMTGFSVAEALAQGWWARTVHPDDLERASRAVRAVEEDGHYVHEYRIRCADGGVRWIRDELRAVRDEGGRVVRVAGVWIDITEQRQATELLRLNSAVIESTHDGVVLTDLDGAIVAVNRAFTEVTGYSRDEVVGQNPRFLQSGRHDRGFYLSMWAALKEAGHWQGELWNRRKNGELFPEWLTLNAVRNEVGHVTHYVGVFTDISKLKQTEDRLDYLAHHDPLTDLPNRLLVLSRLEHALDGAQRRGCRVAVMFLDLDRFKTVNDSLGHAAGDELLRAVAARLRGALREEDTLGRLGGDEFMVLLEHVEAPADAAVVAKNLVEVLAAPFALSNGHEVFIRASIGISFYPDDGDDFMTLVRNADAAMYRAKAQGRNTYGFYTEDLIRSATERLALETRLRRALEHDEFVVYYQPVLGVKDGRLLGAEALVRWKPQGEPMVSPAAFIPVAEETGLIVALGEWVLRDACRQVREWIDAGYAFGQVAVNLSAEQFRRQDVSAMLATVLAETGLPATQLELEITESSLLEAGEHAVGLLERLKQQGVGLAIDDFGTGYSSLAYLKRFSIDKLKIDRSFVQDIADDSNDLAIASAIVAMARALDMAVQAEGVEGEAQLELLRGLGCGSYQGYLCSPPLPADEFEARFLRLR</sequence>
<dbReference type="SMART" id="SM00091">
    <property type="entry name" value="PAS"/>
    <property type="match status" value="2"/>
</dbReference>
<dbReference type="HOGENOM" id="CLU_000445_70_20_4"/>
<dbReference type="Pfam" id="PF00990">
    <property type="entry name" value="GGDEF"/>
    <property type="match status" value="1"/>
</dbReference>
<evidence type="ECO:0000259" key="4">
    <source>
        <dbReference type="PROSITE" id="PS50112"/>
    </source>
</evidence>
<dbReference type="FunFam" id="3.30.70.270:FF:000001">
    <property type="entry name" value="Diguanylate cyclase domain protein"/>
    <property type="match status" value="1"/>
</dbReference>
<dbReference type="SUPFAM" id="SSF52172">
    <property type="entry name" value="CheY-like"/>
    <property type="match status" value="2"/>
</dbReference>
<dbReference type="InterPro" id="IPR013655">
    <property type="entry name" value="PAS_fold_3"/>
</dbReference>
<evidence type="ECO:0000313" key="8">
    <source>
        <dbReference type="EMBL" id="CAL95997.1"/>
    </source>
</evidence>
<dbReference type="CDD" id="cd01949">
    <property type="entry name" value="GGDEF"/>
    <property type="match status" value="1"/>
</dbReference>
<dbReference type="InterPro" id="IPR001610">
    <property type="entry name" value="PAC"/>
</dbReference>
<protein>
    <submittedName>
        <fullName evidence="8">Hypothetical signaling protein</fullName>
    </submittedName>
</protein>
<dbReference type="Pfam" id="PF00563">
    <property type="entry name" value="EAL"/>
    <property type="match status" value="1"/>
</dbReference>
<feature type="modified residue" description="4-aspartylphosphate" evidence="2">
    <location>
        <position position="191"/>
    </location>
</feature>
<dbReference type="PROSITE" id="PS50883">
    <property type="entry name" value="EAL"/>
    <property type="match status" value="1"/>
</dbReference>
<dbReference type="SUPFAM" id="SSF141868">
    <property type="entry name" value="EAL domain-like"/>
    <property type="match status" value="1"/>
</dbReference>
<dbReference type="EMBL" id="AM406670">
    <property type="protein sequence ID" value="CAL95997.1"/>
    <property type="molecule type" value="Genomic_DNA"/>
</dbReference>
<dbReference type="InterPro" id="IPR035919">
    <property type="entry name" value="EAL_sf"/>
</dbReference>
<evidence type="ECO:0000259" key="5">
    <source>
        <dbReference type="PROSITE" id="PS50113"/>
    </source>
</evidence>
<feature type="domain" description="PAS" evidence="4">
    <location>
        <begin position="405"/>
        <end position="444"/>
    </location>
</feature>
<dbReference type="Pfam" id="PF13426">
    <property type="entry name" value="PAS_9"/>
    <property type="match status" value="1"/>
</dbReference>
<dbReference type="InterPro" id="IPR011006">
    <property type="entry name" value="CheY-like_superfamily"/>
</dbReference>
<dbReference type="STRING" id="62928.azo3381"/>
<dbReference type="NCBIfam" id="TIGR00254">
    <property type="entry name" value="GGDEF"/>
    <property type="match status" value="1"/>
</dbReference>
<dbReference type="eggNOG" id="COG5001">
    <property type="taxonomic scope" value="Bacteria"/>
</dbReference>
<dbReference type="InterPro" id="IPR001789">
    <property type="entry name" value="Sig_transdc_resp-reg_receiver"/>
</dbReference>
<dbReference type="Pfam" id="PF08447">
    <property type="entry name" value="PAS_3"/>
    <property type="match status" value="1"/>
</dbReference>
<accession>A1KAZ1</accession>
<dbReference type="InterPro" id="IPR001633">
    <property type="entry name" value="EAL_dom"/>
</dbReference>
<dbReference type="SMART" id="SM00052">
    <property type="entry name" value="EAL"/>
    <property type="match status" value="1"/>
</dbReference>
<dbReference type="SMART" id="SM00086">
    <property type="entry name" value="PAC"/>
    <property type="match status" value="2"/>
</dbReference>
<dbReference type="Gene3D" id="3.30.450.20">
    <property type="entry name" value="PAS domain"/>
    <property type="match status" value="2"/>
</dbReference>
<dbReference type="InterPro" id="IPR043128">
    <property type="entry name" value="Rev_trsase/Diguanyl_cyclase"/>
</dbReference>
<evidence type="ECO:0000259" key="3">
    <source>
        <dbReference type="PROSITE" id="PS50110"/>
    </source>
</evidence>
<dbReference type="GO" id="GO:0000160">
    <property type="term" value="P:phosphorelay signal transduction system"/>
    <property type="evidence" value="ECO:0007669"/>
    <property type="project" value="InterPro"/>
</dbReference>
<dbReference type="SMART" id="SM00267">
    <property type="entry name" value="GGDEF"/>
    <property type="match status" value="1"/>
</dbReference>
<gene>
    <name evidence="8" type="ordered locus">azo3381</name>
</gene>
<evidence type="ECO:0000259" key="7">
    <source>
        <dbReference type="PROSITE" id="PS50887"/>
    </source>
</evidence>
<dbReference type="PROSITE" id="PS50887">
    <property type="entry name" value="GGDEF"/>
    <property type="match status" value="1"/>
</dbReference>
<evidence type="ECO:0000256" key="1">
    <source>
        <dbReference type="ARBA" id="ARBA00051114"/>
    </source>
</evidence>
<dbReference type="Gene3D" id="3.20.20.450">
    <property type="entry name" value="EAL domain"/>
    <property type="match status" value="1"/>
</dbReference>
<dbReference type="InterPro" id="IPR000160">
    <property type="entry name" value="GGDEF_dom"/>
</dbReference>
<reference evidence="8 9" key="1">
    <citation type="journal article" date="2006" name="Nat. Biotechnol.">
        <title>Complete genome of the mutualistic, N2-fixing grass endophyte Azoarcus sp. strain BH72.</title>
        <authorList>
            <person name="Krause A."/>
            <person name="Ramakumar A."/>
            <person name="Bartels D."/>
            <person name="Battistoni F."/>
            <person name="Bekel T."/>
            <person name="Boch J."/>
            <person name="Boehm M."/>
            <person name="Friedrich F."/>
            <person name="Hurek T."/>
            <person name="Krause L."/>
            <person name="Linke B."/>
            <person name="McHardy A.C."/>
            <person name="Sarkar A."/>
            <person name="Schneiker S."/>
            <person name="Syed A.A."/>
            <person name="Thauer R."/>
            <person name="Vorhoelter F.-J."/>
            <person name="Weidner S."/>
            <person name="Puehler A."/>
            <person name="Reinhold-Hurek B."/>
            <person name="Kaiser O."/>
            <person name="Goesmann A."/>
        </authorList>
    </citation>
    <scope>NUCLEOTIDE SEQUENCE [LARGE SCALE GENOMIC DNA]</scope>
    <source>
        <strain evidence="8 9">BH72</strain>
    </source>
</reference>
<dbReference type="SUPFAM" id="SSF55073">
    <property type="entry name" value="Nucleotide cyclase"/>
    <property type="match status" value="1"/>
</dbReference>
<dbReference type="InterPro" id="IPR000014">
    <property type="entry name" value="PAS"/>
</dbReference>
<dbReference type="Gene3D" id="3.40.50.2300">
    <property type="match status" value="2"/>
</dbReference>
<dbReference type="AlphaFoldDB" id="A1KAZ1"/>
<dbReference type="KEGG" id="azo:azo3381"/>
<dbReference type="GO" id="GO:0071732">
    <property type="term" value="P:cellular response to nitric oxide"/>
    <property type="evidence" value="ECO:0007669"/>
    <property type="project" value="UniProtKB-ARBA"/>
</dbReference>
<proteinExistence type="predicted"/>
<dbReference type="InterPro" id="IPR035965">
    <property type="entry name" value="PAS-like_dom_sf"/>
</dbReference>
<dbReference type="InterPro" id="IPR000700">
    <property type="entry name" value="PAS-assoc_C"/>
</dbReference>
<dbReference type="Proteomes" id="UP000002588">
    <property type="component" value="Chromosome"/>
</dbReference>
<dbReference type="SUPFAM" id="SSF55785">
    <property type="entry name" value="PYP-like sensor domain (PAS domain)"/>
    <property type="match status" value="2"/>
</dbReference>
<dbReference type="PANTHER" id="PTHR44757">
    <property type="entry name" value="DIGUANYLATE CYCLASE DGCP"/>
    <property type="match status" value="1"/>
</dbReference>
<dbReference type="NCBIfam" id="TIGR00229">
    <property type="entry name" value="sensory_box"/>
    <property type="match status" value="2"/>
</dbReference>
<feature type="domain" description="PAC" evidence="5">
    <location>
        <begin position="471"/>
        <end position="523"/>
    </location>
</feature>
<feature type="domain" description="GGDEF" evidence="7">
    <location>
        <begin position="555"/>
        <end position="689"/>
    </location>
</feature>
<dbReference type="RefSeq" id="WP_011767104.1">
    <property type="nucleotide sequence ID" value="NC_008702.1"/>
</dbReference>
<dbReference type="GO" id="GO:0071111">
    <property type="term" value="F:cyclic-guanylate-specific phosphodiesterase activity"/>
    <property type="evidence" value="ECO:0007669"/>
    <property type="project" value="UniProtKB-EC"/>
</dbReference>
<dbReference type="PROSITE" id="PS50110">
    <property type="entry name" value="RESPONSE_REGULATORY"/>
    <property type="match status" value="2"/>
</dbReference>
<feature type="domain" description="Response regulatory" evidence="3">
    <location>
        <begin position="2"/>
        <end position="119"/>
    </location>
</feature>
<dbReference type="Pfam" id="PF00072">
    <property type="entry name" value="Response_reg"/>
    <property type="match status" value="2"/>
</dbReference>
<dbReference type="FunFam" id="3.20.20.450:FF:000001">
    <property type="entry name" value="Cyclic di-GMP phosphodiesterase yahA"/>
    <property type="match status" value="1"/>
</dbReference>
<name>A1KAZ1_AZOSB</name>
<evidence type="ECO:0000313" key="9">
    <source>
        <dbReference type="Proteomes" id="UP000002588"/>
    </source>
</evidence>
<evidence type="ECO:0000259" key="6">
    <source>
        <dbReference type="PROSITE" id="PS50883"/>
    </source>
</evidence>
<dbReference type="PROSITE" id="PS50113">
    <property type="entry name" value="PAC"/>
    <property type="match status" value="2"/>
</dbReference>
<dbReference type="SMART" id="SM00448">
    <property type="entry name" value="REC"/>
    <property type="match status" value="2"/>
</dbReference>
<dbReference type="CDD" id="cd00130">
    <property type="entry name" value="PAS"/>
    <property type="match status" value="2"/>
</dbReference>
<feature type="modified residue" description="4-aspartylphosphate" evidence="2">
    <location>
        <position position="54"/>
    </location>
</feature>
<dbReference type="Gene3D" id="3.30.70.270">
    <property type="match status" value="1"/>
</dbReference>
<organism evidence="8 9">
    <name type="scientific">Azoarcus sp. (strain BH72)</name>
    <dbReference type="NCBI Taxonomy" id="418699"/>
    <lineage>
        <taxon>Bacteria</taxon>
        <taxon>Pseudomonadati</taxon>
        <taxon>Pseudomonadota</taxon>
        <taxon>Betaproteobacteria</taxon>
        <taxon>Rhodocyclales</taxon>
        <taxon>Zoogloeaceae</taxon>
        <taxon>Azoarcus</taxon>
    </lineage>
</organism>
<feature type="domain" description="Response regulatory" evidence="3">
    <location>
        <begin position="135"/>
        <end position="257"/>
    </location>
</feature>
<dbReference type="InterPro" id="IPR029787">
    <property type="entry name" value="Nucleotide_cyclase"/>
</dbReference>
<keyword evidence="2" id="KW-0597">Phosphoprotein</keyword>
<evidence type="ECO:0000256" key="2">
    <source>
        <dbReference type="PROSITE-ProRule" id="PRU00169"/>
    </source>
</evidence>
<dbReference type="CDD" id="cd01948">
    <property type="entry name" value="EAL"/>
    <property type="match status" value="1"/>
</dbReference>
<dbReference type="CDD" id="cd00156">
    <property type="entry name" value="REC"/>
    <property type="match status" value="2"/>
</dbReference>
<dbReference type="PANTHER" id="PTHR44757:SF2">
    <property type="entry name" value="BIOFILM ARCHITECTURE MAINTENANCE PROTEIN MBAA"/>
    <property type="match status" value="1"/>
</dbReference>